<name>A0A0C2XJE1_AMAMK</name>
<dbReference type="Pfam" id="PF02112">
    <property type="entry name" value="PDEase_II"/>
    <property type="match status" value="1"/>
</dbReference>
<evidence type="ECO:0000256" key="1">
    <source>
        <dbReference type="SAM" id="MobiDB-lite"/>
    </source>
</evidence>
<evidence type="ECO:0000313" key="3">
    <source>
        <dbReference type="Proteomes" id="UP000054549"/>
    </source>
</evidence>
<evidence type="ECO:0008006" key="4">
    <source>
        <dbReference type="Google" id="ProtNLM"/>
    </source>
</evidence>
<reference evidence="2 3" key="1">
    <citation type="submission" date="2014-04" db="EMBL/GenBank/DDBJ databases">
        <title>Evolutionary Origins and Diversification of the Mycorrhizal Mutualists.</title>
        <authorList>
            <consortium name="DOE Joint Genome Institute"/>
            <consortium name="Mycorrhizal Genomics Consortium"/>
            <person name="Kohler A."/>
            <person name="Kuo A."/>
            <person name="Nagy L.G."/>
            <person name="Floudas D."/>
            <person name="Copeland A."/>
            <person name="Barry K.W."/>
            <person name="Cichocki N."/>
            <person name="Veneault-Fourrey C."/>
            <person name="LaButti K."/>
            <person name="Lindquist E.A."/>
            <person name="Lipzen A."/>
            <person name="Lundell T."/>
            <person name="Morin E."/>
            <person name="Murat C."/>
            <person name="Riley R."/>
            <person name="Ohm R."/>
            <person name="Sun H."/>
            <person name="Tunlid A."/>
            <person name="Henrissat B."/>
            <person name="Grigoriev I.V."/>
            <person name="Hibbett D.S."/>
            <person name="Martin F."/>
        </authorList>
    </citation>
    <scope>NUCLEOTIDE SEQUENCE [LARGE SCALE GENOMIC DNA]</scope>
    <source>
        <strain evidence="2 3">Koide BX008</strain>
    </source>
</reference>
<dbReference type="SUPFAM" id="SSF56281">
    <property type="entry name" value="Metallo-hydrolase/oxidoreductase"/>
    <property type="match status" value="1"/>
</dbReference>
<dbReference type="GO" id="GO:0004115">
    <property type="term" value="F:3',5'-cyclic-AMP phosphodiesterase activity"/>
    <property type="evidence" value="ECO:0007669"/>
    <property type="project" value="InterPro"/>
</dbReference>
<feature type="compositionally biased region" description="Basic residues" evidence="1">
    <location>
        <begin position="267"/>
        <end position="279"/>
    </location>
</feature>
<keyword evidence="3" id="KW-1185">Reference proteome</keyword>
<dbReference type="Gene3D" id="3.60.15.10">
    <property type="entry name" value="Ribonuclease Z/Hydroxyacylglutathione hydrolase-like"/>
    <property type="match status" value="1"/>
</dbReference>
<dbReference type="GO" id="GO:1902660">
    <property type="term" value="P:negative regulation of glucose mediated signaling pathway"/>
    <property type="evidence" value="ECO:0007669"/>
    <property type="project" value="TreeGrafter"/>
</dbReference>
<sequence length="357" mass="39405">MSTFDILVVGSGGGPDETDLSAYLLKPSDTDWKDGVIGLEAGSGVGSLRRILQRDPSLLGNAVYAASEIYSFITCFLISHAHLDHISGLILSAGSLSGCRKRVYASKDALDIVSSAFNDRLWPSLASFDEEDDQHKLLLCPLRFEQRYINIHPSISVLPLPLSHGTASQNRNIPVLSTAFFLRHESTQKEILFFGDVEPDALALTPLNMAVWRTAAPKIPHALAAIFIECSWTAERSDDMLYGHLNPSHLVDELTVLATEVWKIRSHGQSRSPPRKRKKSVAESMPVRSGVHQHAPTYEDLHGVLDGLSVYIIHCKSDFTRDRPIRHIIAEQVNVLVREKGLGARILAIDQGSLIHI</sequence>
<dbReference type="GO" id="GO:0006198">
    <property type="term" value="P:cAMP catabolic process"/>
    <property type="evidence" value="ECO:0007669"/>
    <property type="project" value="InterPro"/>
</dbReference>
<dbReference type="HOGENOM" id="CLU_016658_0_0_1"/>
<dbReference type="PANTHER" id="PTHR28283">
    <property type="entry name" value="3',5'-CYCLIC-NUCLEOTIDE PHOSPHODIESTERASE 1"/>
    <property type="match status" value="1"/>
</dbReference>
<dbReference type="PANTHER" id="PTHR28283:SF1">
    <property type="entry name" value="3',5'-CYCLIC-NUCLEOTIDE PHOSPHODIESTERASE 1"/>
    <property type="match status" value="1"/>
</dbReference>
<dbReference type="OrthoDB" id="258495at2759"/>
<dbReference type="AlphaFoldDB" id="A0A0C2XJE1"/>
<dbReference type="InParanoid" id="A0A0C2XJE1"/>
<dbReference type="Proteomes" id="UP000054549">
    <property type="component" value="Unassembled WGS sequence"/>
</dbReference>
<proteinExistence type="predicted"/>
<evidence type="ECO:0000313" key="2">
    <source>
        <dbReference type="EMBL" id="KIL69561.1"/>
    </source>
</evidence>
<dbReference type="EMBL" id="KN818225">
    <property type="protein sequence ID" value="KIL69561.1"/>
    <property type="molecule type" value="Genomic_DNA"/>
</dbReference>
<dbReference type="FunCoup" id="A0A0C2XJE1">
    <property type="interactions" value="40"/>
</dbReference>
<dbReference type="CDD" id="cd07735">
    <property type="entry name" value="class_II_PDE_MBL-fold"/>
    <property type="match status" value="1"/>
</dbReference>
<gene>
    <name evidence="2" type="ORF">M378DRAFT_97233</name>
</gene>
<dbReference type="STRING" id="946122.A0A0C2XJE1"/>
<dbReference type="PRINTS" id="PR00388">
    <property type="entry name" value="PDIESTERASE2"/>
</dbReference>
<organism evidence="2 3">
    <name type="scientific">Amanita muscaria (strain Koide BX008)</name>
    <dbReference type="NCBI Taxonomy" id="946122"/>
    <lineage>
        <taxon>Eukaryota</taxon>
        <taxon>Fungi</taxon>
        <taxon>Dikarya</taxon>
        <taxon>Basidiomycota</taxon>
        <taxon>Agaricomycotina</taxon>
        <taxon>Agaricomycetes</taxon>
        <taxon>Agaricomycetidae</taxon>
        <taxon>Agaricales</taxon>
        <taxon>Pluteineae</taxon>
        <taxon>Amanitaceae</taxon>
        <taxon>Amanita</taxon>
    </lineage>
</organism>
<dbReference type="GO" id="GO:0047555">
    <property type="term" value="F:3',5'-cyclic-GMP phosphodiesterase activity"/>
    <property type="evidence" value="ECO:0007669"/>
    <property type="project" value="TreeGrafter"/>
</dbReference>
<dbReference type="InterPro" id="IPR000396">
    <property type="entry name" value="Pdiesterase2"/>
</dbReference>
<feature type="region of interest" description="Disordered" evidence="1">
    <location>
        <begin position="267"/>
        <end position="292"/>
    </location>
</feature>
<accession>A0A0C2XJE1</accession>
<protein>
    <recommendedName>
        <fullName evidence="4">Cyclic-AMP phosphodiesterase</fullName>
    </recommendedName>
</protein>
<dbReference type="InterPro" id="IPR036866">
    <property type="entry name" value="RibonucZ/Hydroxyglut_hydro"/>
</dbReference>